<reference evidence="1 2" key="1">
    <citation type="journal article" date="2012" name="J. Bacteriol.">
        <title>Complete genome sequence of strain 1860, a crenarchaeon of the genus pyrobaculum able to grow with various electron acceptors.</title>
        <authorList>
            <person name="Mardanov A.V."/>
            <person name="Gumerov V.M."/>
            <person name="Slobodkina G.B."/>
            <person name="Beletsky A.V."/>
            <person name="Bonch-Osmolovskaya E.A."/>
            <person name="Ravin N.V."/>
            <person name="Skryabin K.G."/>
        </authorList>
    </citation>
    <scope>NUCLEOTIDE SEQUENCE [LARGE SCALE GENOMIC DNA]</scope>
    <source>
        <strain evidence="1 2">1860</strain>
    </source>
</reference>
<dbReference type="STRING" id="1104324.P186_1791"/>
<protein>
    <submittedName>
        <fullName evidence="1">Uncharacterized protein</fullName>
    </submittedName>
</protein>
<dbReference type="HOGENOM" id="CLU_2550484_0_0_2"/>
<name>G7VH28_9CREN</name>
<dbReference type="KEGG" id="pyr:P186_1791"/>
<gene>
    <name evidence="1" type="ORF">P186_1791</name>
</gene>
<dbReference type="Proteomes" id="UP000005867">
    <property type="component" value="Chromosome"/>
</dbReference>
<dbReference type="BioCyc" id="PSP1104324:GJSN-1755-MONOMER"/>
<dbReference type="RefSeq" id="WP_014289024.1">
    <property type="nucleotide sequence ID" value="NC_016645.1"/>
</dbReference>
<organism evidence="1 2">
    <name type="scientific">Pyrobaculum ferrireducens</name>
    <dbReference type="NCBI Taxonomy" id="1104324"/>
    <lineage>
        <taxon>Archaea</taxon>
        <taxon>Thermoproteota</taxon>
        <taxon>Thermoprotei</taxon>
        <taxon>Thermoproteales</taxon>
        <taxon>Thermoproteaceae</taxon>
        <taxon>Pyrobaculum</taxon>
    </lineage>
</organism>
<dbReference type="EMBL" id="CP003098">
    <property type="protein sequence ID" value="AET33199.1"/>
    <property type="molecule type" value="Genomic_DNA"/>
</dbReference>
<dbReference type="eggNOG" id="arCOG07056">
    <property type="taxonomic scope" value="Archaea"/>
</dbReference>
<evidence type="ECO:0000313" key="1">
    <source>
        <dbReference type="EMBL" id="AET33199.1"/>
    </source>
</evidence>
<keyword evidence="2" id="KW-1185">Reference proteome</keyword>
<dbReference type="OrthoDB" id="28492at2157"/>
<dbReference type="AlphaFoldDB" id="G7VH28"/>
<dbReference type="GeneID" id="11596288"/>
<accession>G7VH28</accession>
<evidence type="ECO:0000313" key="2">
    <source>
        <dbReference type="Proteomes" id="UP000005867"/>
    </source>
</evidence>
<proteinExistence type="predicted"/>
<sequence length="88" mass="9752">MDEVSNKEDEVICALVITPDEAALKLLEIFKPRYIFLAMGGRKLAEKAASLGEVRICTYTPWEVPPDFKTAGPLSFIEACRGRPVLVI</sequence>